<organism evidence="6 7">
    <name type="scientific">Halovenus salina</name>
    <dbReference type="NCBI Taxonomy" id="1510225"/>
    <lineage>
        <taxon>Archaea</taxon>
        <taxon>Methanobacteriati</taxon>
        <taxon>Methanobacteriota</taxon>
        <taxon>Stenosarchaea group</taxon>
        <taxon>Halobacteria</taxon>
        <taxon>Halobacteriales</taxon>
        <taxon>Haloarculaceae</taxon>
        <taxon>Halovenus</taxon>
    </lineage>
</organism>
<dbReference type="EMBL" id="JBHSZI010000001">
    <property type="protein sequence ID" value="MFC7057566.1"/>
    <property type="molecule type" value="Genomic_DNA"/>
</dbReference>
<dbReference type="SUPFAM" id="SSF52172">
    <property type="entry name" value="CheY-like"/>
    <property type="match status" value="1"/>
</dbReference>
<dbReference type="Gene3D" id="3.30.450.40">
    <property type="match status" value="1"/>
</dbReference>
<dbReference type="RefSeq" id="WP_267163330.1">
    <property type="nucleotide sequence ID" value="NZ_CP112972.1"/>
</dbReference>
<dbReference type="InterPro" id="IPR001789">
    <property type="entry name" value="Sig_transdc_resp-reg_receiver"/>
</dbReference>
<dbReference type="InterPro" id="IPR050595">
    <property type="entry name" value="Bact_response_regulator"/>
</dbReference>
<dbReference type="CDD" id="cd00156">
    <property type="entry name" value="REC"/>
    <property type="match status" value="1"/>
</dbReference>
<dbReference type="Pfam" id="PF00072">
    <property type="entry name" value="Response_reg"/>
    <property type="match status" value="1"/>
</dbReference>
<keyword evidence="3" id="KW-0418">Kinase</keyword>
<sequence>MGPGGDEIKVLHVDDDQSFVTLTPTLLTRESSQFSVTTAASPTEGMTHLHENNVDCVVSDYDMPDTNGIEFLESVRAEFPELPFILFTGKGSEAVASEAISAGVTDYLQKSSSADQYTVLANRIENAVEASRAKQRVGRLERVRKTVREVNRSLVREESREPLEQAVCYQFVTGDAYAFVWLTRYDDGRLTPHAARGIDSAALEPTHVSDTCERTETAVTTPQLVVERDPTLPPEVTGEPDPEYNECAVVPTMYNDTIYGTLHLYTQPETTISGEEELVLIEIADDIGYGIHNLEMKSELAEGGA</sequence>
<keyword evidence="2" id="KW-0808">Transferase</keyword>
<dbReference type="SMART" id="SM00448">
    <property type="entry name" value="REC"/>
    <property type="match status" value="1"/>
</dbReference>
<accession>A0ABD5W054</accession>
<dbReference type="Proteomes" id="UP001596445">
    <property type="component" value="Unassembled WGS sequence"/>
</dbReference>
<feature type="modified residue" description="4-aspartylphosphate" evidence="4">
    <location>
        <position position="60"/>
    </location>
</feature>
<dbReference type="PROSITE" id="PS50110">
    <property type="entry name" value="RESPONSE_REGULATORY"/>
    <property type="match status" value="1"/>
</dbReference>
<comment type="caution">
    <text evidence="6">The sequence shown here is derived from an EMBL/GenBank/DDBJ whole genome shotgun (WGS) entry which is preliminary data.</text>
</comment>
<evidence type="ECO:0000256" key="2">
    <source>
        <dbReference type="ARBA" id="ARBA00022679"/>
    </source>
</evidence>
<evidence type="ECO:0000313" key="7">
    <source>
        <dbReference type="Proteomes" id="UP001596445"/>
    </source>
</evidence>
<evidence type="ECO:0000313" key="6">
    <source>
        <dbReference type="EMBL" id="MFC7057566.1"/>
    </source>
</evidence>
<reference evidence="6 7" key="1">
    <citation type="journal article" date="2019" name="Int. J. Syst. Evol. Microbiol.">
        <title>The Global Catalogue of Microorganisms (GCM) 10K type strain sequencing project: providing services to taxonomists for standard genome sequencing and annotation.</title>
        <authorList>
            <consortium name="The Broad Institute Genomics Platform"/>
            <consortium name="The Broad Institute Genome Sequencing Center for Infectious Disease"/>
            <person name="Wu L."/>
            <person name="Ma J."/>
        </authorList>
    </citation>
    <scope>NUCLEOTIDE SEQUENCE [LARGE SCALE GENOMIC DNA]</scope>
    <source>
        <strain evidence="6 7">JCM 30072</strain>
    </source>
</reference>
<evidence type="ECO:0000256" key="3">
    <source>
        <dbReference type="ARBA" id="ARBA00022777"/>
    </source>
</evidence>
<name>A0ABD5W054_9EURY</name>
<evidence type="ECO:0000256" key="4">
    <source>
        <dbReference type="PROSITE-ProRule" id="PRU00169"/>
    </source>
</evidence>
<dbReference type="GO" id="GO:0016301">
    <property type="term" value="F:kinase activity"/>
    <property type="evidence" value="ECO:0007669"/>
    <property type="project" value="UniProtKB-KW"/>
</dbReference>
<evidence type="ECO:0000259" key="5">
    <source>
        <dbReference type="PROSITE" id="PS50110"/>
    </source>
</evidence>
<dbReference type="GeneID" id="76629443"/>
<dbReference type="Pfam" id="PF01590">
    <property type="entry name" value="GAF"/>
    <property type="match status" value="1"/>
</dbReference>
<dbReference type="InterPro" id="IPR029016">
    <property type="entry name" value="GAF-like_dom_sf"/>
</dbReference>
<dbReference type="InterPro" id="IPR011006">
    <property type="entry name" value="CheY-like_superfamily"/>
</dbReference>
<feature type="domain" description="Response regulatory" evidence="5">
    <location>
        <begin position="9"/>
        <end position="125"/>
    </location>
</feature>
<dbReference type="Gene3D" id="3.40.50.2300">
    <property type="match status" value="1"/>
</dbReference>
<dbReference type="PANTHER" id="PTHR44591:SF25">
    <property type="entry name" value="CHEMOTAXIS TWO-COMPONENT RESPONSE REGULATOR"/>
    <property type="match status" value="1"/>
</dbReference>
<protein>
    <submittedName>
        <fullName evidence="6">Response regulator</fullName>
    </submittedName>
</protein>
<dbReference type="PANTHER" id="PTHR44591">
    <property type="entry name" value="STRESS RESPONSE REGULATOR PROTEIN 1"/>
    <property type="match status" value="1"/>
</dbReference>
<keyword evidence="7" id="KW-1185">Reference proteome</keyword>
<dbReference type="InterPro" id="IPR003018">
    <property type="entry name" value="GAF"/>
</dbReference>
<proteinExistence type="predicted"/>
<dbReference type="SUPFAM" id="SSF55781">
    <property type="entry name" value="GAF domain-like"/>
    <property type="match status" value="1"/>
</dbReference>
<dbReference type="AlphaFoldDB" id="A0ABD5W054"/>
<gene>
    <name evidence="6" type="ORF">ACFQQG_04480</name>
</gene>
<keyword evidence="1 4" id="KW-0597">Phosphoprotein</keyword>
<evidence type="ECO:0000256" key="1">
    <source>
        <dbReference type="ARBA" id="ARBA00022553"/>
    </source>
</evidence>